<dbReference type="AlphaFoldDB" id="A0A2G8L8K9"/>
<evidence type="ECO:0000313" key="3">
    <source>
        <dbReference type="EMBL" id="PIK56597.1"/>
    </source>
</evidence>
<dbReference type="SUPFAM" id="SSF48726">
    <property type="entry name" value="Immunoglobulin"/>
    <property type="match status" value="1"/>
</dbReference>
<dbReference type="Gene3D" id="2.60.40.10">
    <property type="entry name" value="Immunoglobulins"/>
    <property type="match status" value="1"/>
</dbReference>
<feature type="transmembrane region" description="Helical" evidence="1">
    <location>
        <begin position="218"/>
        <end position="241"/>
    </location>
</feature>
<accession>A0A2G8L8K9</accession>
<keyword evidence="1" id="KW-1133">Transmembrane helix</keyword>
<dbReference type="Pfam" id="PF00047">
    <property type="entry name" value="ig"/>
    <property type="match status" value="1"/>
</dbReference>
<reference evidence="3 4" key="1">
    <citation type="journal article" date="2017" name="PLoS Biol.">
        <title>The sea cucumber genome provides insights into morphological evolution and visceral regeneration.</title>
        <authorList>
            <person name="Zhang X."/>
            <person name="Sun L."/>
            <person name="Yuan J."/>
            <person name="Sun Y."/>
            <person name="Gao Y."/>
            <person name="Zhang L."/>
            <person name="Li S."/>
            <person name="Dai H."/>
            <person name="Hamel J.F."/>
            <person name="Liu C."/>
            <person name="Yu Y."/>
            <person name="Liu S."/>
            <person name="Lin W."/>
            <person name="Guo K."/>
            <person name="Jin S."/>
            <person name="Xu P."/>
            <person name="Storey K.B."/>
            <person name="Huan P."/>
            <person name="Zhang T."/>
            <person name="Zhou Y."/>
            <person name="Zhang J."/>
            <person name="Lin C."/>
            <person name="Li X."/>
            <person name="Xing L."/>
            <person name="Huo D."/>
            <person name="Sun M."/>
            <person name="Wang L."/>
            <person name="Mercier A."/>
            <person name="Li F."/>
            <person name="Yang H."/>
            <person name="Xiang J."/>
        </authorList>
    </citation>
    <scope>NUCLEOTIDE SEQUENCE [LARGE SCALE GENOMIC DNA]</scope>
    <source>
        <strain evidence="3">Shaxun</strain>
        <tissue evidence="3">Muscle</tissue>
    </source>
</reference>
<dbReference type="EMBL" id="MRZV01000169">
    <property type="protein sequence ID" value="PIK56597.1"/>
    <property type="molecule type" value="Genomic_DNA"/>
</dbReference>
<evidence type="ECO:0000256" key="1">
    <source>
        <dbReference type="SAM" id="Phobius"/>
    </source>
</evidence>
<organism evidence="3 4">
    <name type="scientific">Stichopus japonicus</name>
    <name type="common">Sea cucumber</name>
    <dbReference type="NCBI Taxonomy" id="307972"/>
    <lineage>
        <taxon>Eukaryota</taxon>
        <taxon>Metazoa</taxon>
        <taxon>Echinodermata</taxon>
        <taxon>Eleutherozoa</taxon>
        <taxon>Echinozoa</taxon>
        <taxon>Holothuroidea</taxon>
        <taxon>Aspidochirotacea</taxon>
        <taxon>Aspidochirotida</taxon>
        <taxon>Stichopodidae</taxon>
        <taxon>Apostichopus</taxon>
    </lineage>
</organism>
<comment type="caution">
    <text evidence="3">The sequence shown here is derived from an EMBL/GenBank/DDBJ whole genome shotgun (WGS) entry which is preliminary data.</text>
</comment>
<proteinExistence type="predicted"/>
<name>A0A2G8L8K9_STIJA</name>
<feature type="domain" description="Immunoglobulin" evidence="2">
    <location>
        <begin position="28"/>
        <end position="127"/>
    </location>
</feature>
<evidence type="ECO:0000313" key="4">
    <source>
        <dbReference type="Proteomes" id="UP000230750"/>
    </source>
</evidence>
<keyword evidence="4" id="KW-1185">Reference proteome</keyword>
<dbReference type="InterPro" id="IPR003599">
    <property type="entry name" value="Ig_sub"/>
</dbReference>
<keyword evidence="1" id="KW-0472">Membrane</keyword>
<gene>
    <name evidence="3" type="ORF">BSL78_06453</name>
</gene>
<dbReference type="Proteomes" id="UP000230750">
    <property type="component" value="Unassembled WGS sequence"/>
</dbReference>
<feature type="transmembrane region" description="Helical" evidence="1">
    <location>
        <begin position="12"/>
        <end position="31"/>
    </location>
</feature>
<keyword evidence="1" id="KW-0812">Transmembrane</keyword>
<sequence>WRRLQSQIGTGYTLLCLAIGNVITAYGVQIVSVKEGGSVTLDCGVKTTEVGRNLKWDVLTNGQDAQLAFNVDGTILCNIELNDCTLYPNGSIVLRNLTVEDGGNTYRCQLGDETGYKYYSDHLLTVSSGINNRPFFEGQTHSSIAFEEPTGVIYAYSTPSCKDVEDGVLSVSCTPLSGVLVYQEYKYVTCSCTDSEGEMSNFQMNVTKHDSQTGLPPAASIVVCTLLVVLLIITVVLACLLQKIYDD</sequence>
<dbReference type="InterPro" id="IPR036179">
    <property type="entry name" value="Ig-like_dom_sf"/>
</dbReference>
<protein>
    <recommendedName>
        <fullName evidence="2">Immunoglobulin domain-containing protein</fullName>
    </recommendedName>
</protein>
<dbReference type="InterPro" id="IPR013783">
    <property type="entry name" value="Ig-like_fold"/>
</dbReference>
<feature type="non-terminal residue" evidence="3">
    <location>
        <position position="1"/>
    </location>
</feature>
<dbReference type="InterPro" id="IPR013151">
    <property type="entry name" value="Immunoglobulin_dom"/>
</dbReference>
<evidence type="ECO:0000259" key="2">
    <source>
        <dbReference type="SMART" id="SM00409"/>
    </source>
</evidence>
<dbReference type="SMART" id="SM00409">
    <property type="entry name" value="IG"/>
    <property type="match status" value="1"/>
</dbReference>